<protein>
    <submittedName>
        <fullName evidence="3">Exoprotein</fullName>
    </submittedName>
</protein>
<feature type="region of interest" description="Disordered" evidence="1">
    <location>
        <begin position="1028"/>
        <end position="1076"/>
    </location>
</feature>
<reference evidence="3 4" key="1">
    <citation type="submission" date="2019-12" db="EMBL/GenBank/DDBJ databases">
        <title>Genomic-based taxomic classification of the family Erythrobacteraceae.</title>
        <authorList>
            <person name="Xu L."/>
        </authorList>
    </citation>
    <scope>NUCLEOTIDE SEQUENCE [LARGE SCALE GENOMIC DNA]</scope>
    <source>
        <strain evidence="3 4">SW-109</strain>
    </source>
</reference>
<dbReference type="InterPro" id="IPR021730">
    <property type="entry name" value="YdbH"/>
</dbReference>
<feature type="compositionally biased region" description="Acidic residues" evidence="1">
    <location>
        <begin position="1061"/>
        <end position="1076"/>
    </location>
</feature>
<keyword evidence="2" id="KW-1133">Transmembrane helix</keyword>
<gene>
    <name evidence="3" type="ORF">GRI43_03020</name>
</gene>
<keyword evidence="4" id="KW-1185">Reference proteome</keyword>
<feature type="transmembrane region" description="Helical" evidence="2">
    <location>
        <begin position="7"/>
        <end position="27"/>
    </location>
</feature>
<evidence type="ECO:0000256" key="1">
    <source>
        <dbReference type="SAM" id="MobiDB-lite"/>
    </source>
</evidence>
<accession>A0A6I4UXY9</accession>
<proteinExistence type="predicted"/>
<evidence type="ECO:0000256" key="2">
    <source>
        <dbReference type="SAM" id="Phobius"/>
    </source>
</evidence>
<name>A0A6I4UXY9_9SPHN</name>
<organism evidence="3 4">
    <name type="scientific">Pontixanthobacter luteolus</name>
    <dbReference type="NCBI Taxonomy" id="295089"/>
    <lineage>
        <taxon>Bacteria</taxon>
        <taxon>Pseudomonadati</taxon>
        <taxon>Pseudomonadota</taxon>
        <taxon>Alphaproteobacteria</taxon>
        <taxon>Sphingomonadales</taxon>
        <taxon>Erythrobacteraceae</taxon>
        <taxon>Pontixanthobacter</taxon>
    </lineage>
</organism>
<dbReference type="AlphaFoldDB" id="A0A6I4UXY9"/>
<dbReference type="Proteomes" id="UP000471435">
    <property type="component" value="Unassembled WGS sequence"/>
</dbReference>
<sequence>MDKPRNLLRKIAAIALVILLVVVGYTWTVREQIARDLIAEQLAGIGVPATYDVTEISPERQVLTNIVVGDPARPDLTIERAEITLSYGLGVPEIGRITLVRPRLYGSYTDGELSLGSLDPVIFAESEEPTGLPAWDIDLIDGRALFETDFGPVGVKAEGQGQLDNGFTGMIAAIAPQADIAGCRVARATVYGDLTTTSGRLTLSGPVRTAALNCPEYSGRIKDVSIATDITFDADMAGFDADASIAAGAFAGPGIAAAGIAGPLTVAVRDGTINSRFNLAARSVANSNVRAGEFSLEGGLRGRDQFASLDLDAELSGSQINIGRGFTATLAEYEKSAEGTLAAPLLAKIRSALGRKLVDSSFTAAINARKTGDIISLSLPQGSVQGRYGETLLSVSQVQIASTAERTPRMSGNFRFGGGELPALVGRMEQANGRSIFRLKMAEYSAQGSSLAIPELVATQDRSGALGFSGSVQATGPLPGGEVRGLRLPVSGSWSSAGGLSLWRGCTQIGFDTLAFANLELRGQQIALCPASGRPIVSYGTNGLNFAAGAPSLNIAGTLAGTEIRISSGAAGFAYPGAASVKDLLVSLGPQQEENRFAISELKAVLGEDITGSFSGAEIALFAVPLDLKDTTGEWSYAGGVFEIGGASFELVDRSEEPRFNPLMARDAKLSLEDSVILADALLRYPGNESEVAEVSIQHDLTTSTGFADLHVPGVLFDEELQPVDLTPLALGVIANARGSIAGTGRIDWNSDAVTSSGRFSSESLDFAAAFGPVTGAAGTVEFIDLLSLTTAPDQKVRVAAINPGIEVNDGVIGFSLRDGQYLGVTGGEWPFMGGTLTLRPVDLNFGVAERRRYVLEVDGLEAALFVENLELGNLAATGTFDGQLPLEFDELGFGEIKGGLLVARAPGGNISYVGELTYEDLSAFANYAFETLKSLDYDDMRIEMDGPLTGDIVTRIRFDGVRQGAGTKQNFITRQIADLPIRFNVNIRAPFYKLVTTLKSIYDPSTVRDPRELGLLEDDGKRFIPAGAPLQPAEPVLPPPINPVLQDRAIKPDDISDNALGDEEPIQTSDSEDVP</sequence>
<comment type="caution">
    <text evidence="3">The sequence shown here is derived from an EMBL/GenBank/DDBJ whole genome shotgun (WGS) entry which is preliminary data.</text>
</comment>
<dbReference type="Pfam" id="PF11739">
    <property type="entry name" value="YdbH-like"/>
    <property type="match status" value="1"/>
</dbReference>
<dbReference type="EMBL" id="WTYP01000001">
    <property type="protein sequence ID" value="MXP46365.1"/>
    <property type="molecule type" value="Genomic_DNA"/>
</dbReference>
<keyword evidence="2" id="KW-0472">Membrane</keyword>
<evidence type="ECO:0000313" key="3">
    <source>
        <dbReference type="EMBL" id="MXP46365.1"/>
    </source>
</evidence>
<evidence type="ECO:0000313" key="4">
    <source>
        <dbReference type="Proteomes" id="UP000471435"/>
    </source>
</evidence>
<keyword evidence="2" id="KW-0812">Transmembrane</keyword>
<dbReference type="OrthoDB" id="7597031at2"/>